<dbReference type="Proteomes" id="UP000241818">
    <property type="component" value="Unassembled WGS sequence"/>
</dbReference>
<reference evidence="1 2" key="1">
    <citation type="journal article" date="2018" name="New Phytol.">
        <title>Comparative genomics and transcriptomics depict ericoid mycorrhizal fungi as versatile saprotrophs and plant mutualists.</title>
        <authorList>
            <person name="Martino E."/>
            <person name="Morin E."/>
            <person name="Grelet G.A."/>
            <person name="Kuo A."/>
            <person name="Kohler A."/>
            <person name="Daghino S."/>
            <person name="Barry K.W."/>
            <person name="Cichocki N."/>
            <person name="Clum A."/>
            <person name="Dockter R.B."/>
            <person name="Hainaut M."/>
            <person name="Kuo R.C."/>
            <person name="LaButti K."/>
            <person name="Lindahl B.D."/>
            <person name="Lindquist E.A."/>
            <person name="Lipzen A."/>
            <person name="Khouja H.R."/>
            <person name="Magnuson J."/>
            <person name="Murat C."/>
            <person name="Ohm R.A."/>
            <person name="Singer S.W."/>
            <person name="Spatafora J.W."/>
            <person name="Wang M."/>
            <person name="Veneault-Fourrey C."/>
            <person name="Henrissat B."/>
            <person name="Grigoriev I.V."/>
            <person name="Martin F.M."/>
            <person name="Perotto S."/>
        </authorList>
    </citation>
    <scope>NUCLEOTIDE SEQUENCE [LARGE SCALE GENOMIC DNA]</scope>
    <source>
        <strain evidence="1 2">ATCC 22711</strain>
    </source>
</reference>
<keyword evidence="2" id="KW-1185">Reference proteome</keyword>
<dbReference type="InParanoid" id="A0A2T3AZ73"/>
<organism evidence="1 2">
    <name type="scientific">Amorphotheca resinae ATCC 22711</name>
    <dbReference type="NCBI Taxonomy" id="857342"/>
    <lineage>
        <taxon>Eukaryota</taxon>
        <taxon>Fungi</taxon>
        <taxon>Dikarya</taxon>
        <taxon>Ascomycota</taxon>
        <taxon>Pezizomycotina</taxon>
        <taxon>Leotiomycetes</taxon>
        <taxon>Helotiales</taxon>
        <taxon>Amorphothecaceae</taxon>
        <taxon>Amorphotheca</taxon>
    </lineage>
</organism>
<dbReference type="EMBL" id="KZ679013">
    <property type="protein sequence ID" value="PSS15364.1"/>
    <property type="molecule type" value="Genomic_DNA"/>
</dbReference>
<dbReference type="AlphaFoldDB" id="A0A2T3AZ73"/>
<evidence type="ECO:0000313" key="1">
    <source>
        <dbReference type="EMBL" id="PSS15364.1"/>
    </source>
</evidence>
<proteinExistence type="predicted"/>
<dbReference type="GeneID" id="36573414"/>
<protein>
    <submittedName>
        <fullName evidence="1">Uncharacterized protein</fullName>
    </submittedName>
</protein>
<dbReference type="RefSeq" id="XP_024719963.1">
    <property type="nucleotide sequence ID" value="XM_024865333.1"/>
</dbReference>
<evidence type="ECO:0000313" key="2">
    <source>
        <dbReference type="Proteomes" id="UP000241818"/>
    </source>
</evidence>
<name>A0A2T3AZ73_AMORE</name>
<sequence>MAGTSFPLRCSCGVCPRDAAVCLPQLFTANSLALASPGNTSCTEPARCTLFLRPSVPFLPIPSPVIDFRSTCLYNIGVHILRWAHWGGSDMWICRLVGIGFDGIPRLSGTIFQGLIAYAVWA</sequence>
<gene>
    <name evidence="1" type="ORF">M430DRAFT_260308</name>
</gene>
<accession>A0A2T3AZ73</accession>